<dbReference type="GO" id="GO:0042277">
    <property type="term" value="F:peptide binding"/>
    <property type="evidence" value="ECO:0007669"/>
    <property type="project" value="TreeGrafter"/>
</dbReference>
<evidence type="ECO:0000259" key="11">
    <source>
        <dbReference type="Pfam" id="PF17900"/>
    </source>
</evidence>
<feature type="domain" description="Aminopeptidase N-like N-terminal" evidence="11">
    <location>
        <begin position="2"/>
        <end position="73"/>
    </location>
</feature>
<dbReference type="Gene3D" id="2.60.40.1730">
    <property type="entry name" value="tricorn interacting facor f3 domain"/>
    <property type="match status" value="1"/>
</dbReference>
<evidence type="ECO:0000256" key="7">
    <source>
        <dbReference type="PIRSR" id="PIRSR634016-1"/>
    </source>
</evidence>
<dbReference type="GO" id="GO:0016020">
    <property type="term" value="C:membrane"/>
    <property type="evidence" value="ECO:0007669"/>
    <property type="project" value="TreeGrafter"/>
</dbReference>
<dbReference type="PANTHER" id="PTHR11533">
    <property type="entry name" value="PROTEASE M1 ZINC METALLOPROTEASE"/>
    <property type="match status" value="1"/>
</dbReference>
<dbReference type="STRING" id="3068.D8TN00"/>
<dbReference type="Pfam" id="PF17900">
    <property type="entry name" value="Peptidase_M1_N"/>
    <property type="match status" value="1"/>
</dbReference>
<dbReference type="OrthoDB" id="10031169at2759"/>
<evidence type="ECO:0000256" key="1">
    <source>
        <dbReference type="ARBA" id="ARBA00010136"/>
    </source>
</evidence>
<dbReference type="InterPro" id="IPR001930">
    <property type="entry name" value="Peptidase_M1"/>
</dbReference>
<gene>
    <name evidence="12" type="ORF">VOLCADRAFT_31998</name>
</gene>
<dbReference type="InterPro" id="IPR042097">
    <property type="entry name" value="Aminopeptidase_N-like_N_sf"/>
</dbReference>
<dbReference type="InterPro" id="IPR050344">
    <property type="entry name" value="Peptidase_M1_aminopeptidases"/>
</dbReference>
<dbReference type="InParanoid" id="D8TN00"/>
<dbReference type="SUPFAM" id="SSF55486">
    <property type="entry name" value="Metalloproteases ('zincins'), catalytic domain"/>
    <property type="match status" value="1"/>
</dbReference>
<feature type="non-terminal residue" evidence="12">
    <location>
        <position position="295"/>
    </location>
</feature>
<dbReference type="InterPro" id="IPR014782">
    <property type="entry name" value="Peptidase_M1_dom"/>
</dbReference>
<proteinExistence type="inferred from homology"/>
<dbReference type="SUPFAM" id="SSF63737">
    <property type="entry name" value="Leukotriene A4 hydrolase N-terminal domain"/>
    <property type="match status" value="1"/>
</dbReference>
<name>D8TN00_VOLCA</name>
<dbReference type="GO" id="GO:0006508">
    <property type="term" value="P:proteolysis"/>
    <property type="evidence" value="ECO:0007669"/>
    <property type="project" value="UniProtKB-KW"/>
</dbReference>
<dbReference type="InterPro" id="IPR027268">
    <property type="entry name" value="Peptidase_M4/M1_CTD_sf"/>
</dbReference>
<keyword evidence="2" id="KW-0645">Protease</keyword>
<protein>
    <submittedName>
        <fullName evidence="12">Uncharacterized protein</fullName>
    </submittedName>
</protein>
<dbReference type="GO" id="GO:0043171">
    <property type="term" value="P:peptide catabolic process"/>
    <property type="evidence" value="ECO:0007669"/>
    <property type="project" value="TreeGrafter"/>
</dbReference>
<feature type="non-terminal residue" evidence="12">
    <location>
        <position position="1"/>
    </location>
</feature>
<dbReference type="PANTHER" id="PTHR11533:SF299">
    <property type="entry name" value="AMINOPEPTIDASE"/>
    <property type="match status" value="1"/>
</dbReference>
<sequence length="295" mass="31941">LVATQFESASARKAFPCFDEPRVKASFNLTLETPPGLAVLSNMPPSPDQPSQVTASGRALSVFSRTPPMSTYLLAFTVGALEGKQGPCNDSKSTPVSVWATEGKINQLDVALEAACVAVQTYEAAFNMSYPLPKLDLVALPDFQAGAMENFGCIFFRWEKLLLKADSDSDLDVGSEIAIAATVSHEISHQWFGDLVTMAQWEELWLNEGFASYLEIMGVDAFRPQYGFYQLSYTSMTATALSYDVLPSVHALSAAAPLTSVADIEAMFDDISYEKGGAVLRMVRAFLDGNLLTNG</sequence>
<keyword evidence="6" id="KW-0482">Metalloprotease</keyword>
<evidence type="ECO:0000313" key="12">
    <source>
        <dbReference type="EMBL" id="EFJ51342.1"/>
    </source>
</evidence>
<evidence type="ECO:0000313" key="13">
    <source>
        <dbReference type="Proteomes" id="UP000001058"/>
    </source>
</evidence>
<dbReference type="GO" id="GO:0008270">
    <property type="term" value="F:zinc ion binding"/>
    <property type="evidence" value="ECO:0007669"/>
    <property type="project" value="InterPro"/>
</dbReference>
<feature type="domain" description="Peptidase M1 membrane alanine aminopeptidase" evidence="10">
    <location>
        <begin position="111"/>
        <end position="288"/>
    </location>
</feature>
<dbReference type="eggNOG" id="KOG1046">
    <property type="taxonomic scope" value="Eukaryota"/>
</dbReference>
<organism evidence="13">
    <name type="scientific">Volvox carteri f. nagariensis</name>
    <dbReference type="NCBI Taxonomy" id="3068"/>
    <lineage>
        <taxon>Eukaryota</taxon>
        <taxon>Viridiplantae</taxon>
        <taxon>Chlorophyta</taxon>
        <taxon>core chlorophytes</taxon>
        <taxon>Chlorophyceae</taxon>
        <taxon>CS clade</taxon>
        <taxon>Chlamydomonadales</taxon>
        <taxon>Volvocaceae</taxon>
        <taxon>Volvox</taxon>
    </lineage>
</organism>
<dbReference type="InterPro" id="IPR034016">
    <property type="entry name" value="M1_APN-typ"/>
</dbReference>
<accession>D8TN00</accession>
<keyword evidence="3 8" id="KW-0479">Metal-binding</keyword>
<keyword evidence="5 8" id="KW-0862">Zinc</keyword>
<feature type="binding site" evidence="8">
    <location>
        <position position="185"/>
    </location>
    <ligand>
        <name>Zn(2+)</name>
        <dbReference type="ChEBI" id="CHEBI:29105"/>
        <note>catalytic</note>
    </ligand>
</feature>
<feature type="binding site" evidence="8">
    <location>
        <position position="208"/>
    </location>
    <ligand>
        <name>Zn(2+)</name>
        <dbReference type="ChEBI" id="CHEBI:29105"/>
        <note>catalytic</note>
    </ligand>
</feature>
<evidence type="ECO:0000256" key="2">
    <source>
        <dbReference type="ARBA" id="ARBA00022670"/>
    </source>
</evidence>
<reference evidence="12 13" key="1">
    <citation type="journal article" date="2010" name="Science">
        <title>Genomic analysis of organismal complexity in the multicellular green alga Volvox carteri.</title>
        <authorList>
            <person name="Prochnik S.E."/>
            <person name="Umen J."/>
            <person name="Nedelcu A.M."/>
            <person name="Hallmann A."/>
            <person name="Miller S.M."/>
            <person name="Nishii I."/>
            <person name="Ferris P."/>
            <person name="Kuo A."/>
            <person name="Mitros T."/>
            <person name="Fritz-Laylin L.K."/>
            <person name="Hellsten U."/>
            <person name="Chapman J."/>
            <person name="Simakov O."/>
            <person name="Rensing S.A."/>
            <person name="Terry A."/>
            <person name="Pangilinan J."/>
            <person name="Kapitonov V."/>
            <person name="Jurka J."/>
            <person name="Salamov A."/>
            <person name="Shapiro H."/>
            <person name="Schmutz J."/>
            <person name="Grimwood J."/>
            <person name="Lindquist E."/>
            <person name="Lucas S."/>
            <person name="Grigoriev I.V."/>
            <person name="Schmitt R."/>
            <person name="Kirk D."/>
            <person name="Rokhsar D.S."/>
        </authorList>
    </citation>
    <scope>NUCLEOTIDE SEQUENCE [LARGE SCALE GENOMIC DNA]</scope>
    <source>
        <strain evidence="13">f. Nagariensis / Eve</strain>
    </source>
</reference>
<dbReference type="EMBL" id="GL378328">
    <property type="protein sequence ID" value="EFJ51342.1"/>
    <property type="molecule type" value="Genomic_DNA"/>
</dbReference>
<evidence type="ECO:0000256" key="4">
    <source>
        <dbReference type="ARBA" id="ARBA00022801"/>
    </source>
</evidence>
<evidence type="ECO:0000256" key="5">
    <source>
        <dbReference type="ARBA" id="ARBA00022833"/>
    </source>
</evidence>
<dbReference type="GO" id="GO:0005737">
    <property type="term" value="C:cytoplasm"/>
    <property type="evidence" value="ECO:0007669"/>
    <property type="project" value="TreeGrafter"/>
</dbReference>
<evidence type="ECO:0000256" key="6">
    <source>
        <dbReference type="ARBA" id="ARBA00023049"/>
    </source>
</evidence>
<dbReference type="GeneID" id="9620569"/>
<dbReference type="RefSeq" id="XP_002947809.1">
    <property type="nucleotide sequence ID" value="XM_002947763.1"/>
</dbReference>
<feature type="binding site" evidence="8">
    <location>
        <position position="189"/>
    </location>
    <ligand>
        <name>Zn(2+)</name>
        <dbReference type="ChEBI" id="CHEBI:29105"/>
        <note>catalytic</note>
    </ligand>
</feature>
<feature type="active site" description="Proton acceptor" evidence="7">
    <location>
        <position position="186"/>
    </location>
</feature>
<feature type="site" description="Transition state stabilizer" evidence="9">
    <location>
        <position position="273"/>
    </location>
</feature>
<dbReference type="KEGG" id="vcn:VOLCADRAFT_31998"/>
<dbReference type="PRINTS" id="PR00756">
    <property type="entry name" value="ALADIPTASE"/>
</dbReference>
<evidence type="ECO:0000259" key="10">
    <source>
        <dbReference type="Pfam" id="PF01433"/>
    </source>
</evidence>
<dbReference type="Pfam" id="PF01433">
    <property type="entry name" value="Peptidase_M1"/>
    <property type="match status" value="1"/>
</dbReference>
<dbReference type="InterPro" id="IPR045357">
    <property type="entry name" value="Aminopeptidase_N-like_N"/>
</dbReference>
<dbReference type="AlphaFoldDB" id="D8TN00"/>
<keyword evidence="4" id="KW-0378">Hydrolase</keyword>
<comment type="cofactor">
    <cofactor evidence="8">
        <name>Zn(2+)</name>
        <dbReference type="ChEBI" id="CHEBI:29105"/>
    </cofactor>
    <text evidence="8">Binds 1 zinc ion per subunit.</text>
</comment>
<dbReference type="GO" id="GO:0070006">
    <property type="term" value="F:metalloaminopeptidase activity"/>
    <property type="evidence" value="ECO:0007669"/>
    <property type="project" value="TreeGrafter"/>
</dbReference>
<dbReference type="Proteomes" id="UP000001058">
    <property type="component" value="Unassembled WGS sequence"/>
</dbReference>
<dbReference type="GO" id="GO:0005615">
    <property type="term" value="C:extracellular space"/>
    <property type="evidence" value="ECO:0007669"/>
    <property type="project" value="TreeGrafter"/>
</dbReference>
<evidence type="ECO:0000256" key="3">
    <source>
        <dbReference type="ARBA" id="ARBA00022723"/>
    </source>
</evidence>
<keyword evidence="13" id="KW-1185">Reference proteome</keyword>
<dbReference type="CDD" id="cd09601">
    <property type="entry name" value="M1_APN-Q_like"/>
    <property type="match status" value="1"/>
</dbReference>
<comment type="similarity">
    <text evidence="1">Belongs to the peptidase M1 family.</text>
</comment>
<dbReference type="Gene3D" id="1.10.390.10">
    <property type="entry name" value="Neutral Protease Domain 2"/>
    <property type="match status" value="1"/>
</dbReference>
<evidence type="ECO:0000256" key="8">
    <source>
        <dbReference type="PIRSR" id="PIRSR634016-3"/>
    </source>
</evidence>
<evidence type="ECO:0000256" key="9">
    <source>
        <dbReference type="PIRSR" id="PIRSR634016-4"/>
    </source>
</evidence>